<evidence type="ECO:0000313" key="1">
    <source>
        <dbReference type="EMBL" id="TQJ06664.1"/>
    </source>
</evidence>
<dbReference type="RefSeq" id="WP_141861083.1">
    <property type="nucleotide sequence ID" value="NZ_BAAAKA010000052.1"/>
</dbReference>
<dbReference type="OrthoDB" id="9791748at2"/>
<name>A0A542DUL7_9ACTN</name>
<accession>A0A542DUL7</accession>
<dbReference type="Pfam" id="PF14224">
    <property type="entry name" value="DUF4331"/>
    <property type="match status" value="1"/>
</dbReference>
<evidence type="ECO:0000313" key="2">
    <source>
        <dbReference type="Proteomes" id="UP000316298"/>
    </source>
</evidence>
<dbReference type="InterPro" id="IPR025566">
    <property type="entry name" value="DUF4331"/>
</dbReference>
<dbReference type="EMBL" id="VFMM01000003">
    <property type="protein sequence ID" value="TQJ06664.1"/>
    <property type="molecule type" value="Genomic_DNA"/>
</dbReference>
<protein>
    <submittedName>
        <fullName evidence="1">Uncharacterized protein DUF4331</fullName>
    </submittedName>
</protein>
<keyword evidence="2" id="KW-1185">Reference proteome</keyword>
<organism evidence="1 2">
    <name type="scientific">Kribbella jejuensis</name>
    <dbReference type="NCBI Taxonomy" id="236068"/>
    <lineage>
        <taxon>Bacteria</taxon>
        <taxon>Bacillati</taxon>
        <taxon>Actinomycetota</taxon>
        <taxon>Actinomycetes</taxon>
        <taxon>Propionibacteriales</taxon>
        <taxon>Kribbellaceae</taxon>
        <taxon>Kribbella</taxon>
    </lineage>
</organism>
<dbReference type="AlphaFoldDB" id="A0A542DUL7"/>
<comment type="caution">
    <text evidence="1">The sequence shown here is derived from an EMBL/GenBank/DDBJ whole genome shotgun (WGS) entry which is preliminary data.</text>
</comment>
<gene>
    <name evidence="1" type="ORF">FB475_6330</name>
</gene>
<sequence>MSSHREAPEISKDPVADNTDVYAFVSPDRPDTVTLIANFIPLQKPDGGPNFYEFGDDVLYEIKISNSGTAHADISYQFRFRTEIRNPDTFLYNTGPISSITDKNWNRPQFYSVTKVVRGHARQLLAERLAVPPVNIGPRSTPNYAHFTAQAVHNLGAGRRVFAGQRADGFFVDLGSIFDLGTLRPFENLHLIPSAAAAGVNGLQGLNVHTIALQVPIRDLTRNGTRPTDVLDPRAVIGVWATASRQRVRVLTDDGEIEGHGGFRQVSRLGNPLFNEVIVPMADKDRWNALPPTEDDEFAKYVEKPELAGLLPVLYPGVFPHLAAYAKPRRDLVAILLTGIPKGIVPGFQNFTGPTLADLLRLNVAVPPSAAPKPLGLVAGDAAGFPNGRRVFDDVVTIELRAIAGLTIPLVDPSFKPDAATSVIEDGTSNTNSPYLPSFPYLGTPAGGYQTSPGVPGV</sequence>
<dbReference type="Proteomes" id="UP000316298">
    <property type="component" value="Unassembled WGS sequence"/>
</dbReference>
<reference evidence="1 2" key="1">
    <citation type="submission" date="2019-06" db="EMBL/GenBank/DDBJ databases">
        <title>Sequencing the genomes of 1000 actinobacteria strains.</title>
        <authorList>
            <person name="Klenk H.-P."/>
        </authorList>
    </citation>
    <scope>NUCLEOTIDE SEQUENCE [LARGE SCALE GENOMIC DNA]</scope>
    <source>
        <strain evidence="1 2">DSM 17305</strain>
    </source>
</reference>
<proteinExistence type="predicted"/>